<keyword evidence="3" id="KW-0804">Transcription</keyword>
<dbReference type="GO" id="GO:0000976">
    <property type="term" value="F:transcription cis-regulatory region binding"/>
    <property type="evidence" value="ECO:0007669"/>
    <property type="project" value="TreeGrafter"/>
</dbReference>
<dbReference type="CDD" id="cd01392">
    <property type="entry name" value="HTH_LacI"/>
    <property type="match status" value="1"/>
</dbReference>
<proteinExistence type="predicted"/>
<dbReference type="InterPro" id="IPR028082">
    <property type="entry name" value="Peripla_BP_I"/>
</dbReference>
<keyword evidence="2" id="KW-0238">DNA-binding</keyword>
<accession>A0A660DTP8</accession>
<dbReference type="Gene3D" id="3.40.50.2300">
    <property type="match status" value="2"/>
</dbReference>
<dbReference type="PROSITE" id="PS50932">
    <property type="entry name" value="HTH_LACI_2"/>
    <property type="match status" value="1"/>
</dbReference>
<dbReference type="EMBL" id="UYIG01000001">
    <property type="protein sequence ID" value="VDG26574.1"/>
    <property type="molecule type" value="Genomic_DNA"/>
</dbReference>
<dbReference type="PROSITE" id="PS00356">
    <property type="entry name" value="HTH_LACI_1"/>
    <property type="match status" value="1"/>
</dbReference>
<dbReference type="Gene3D" id="1.10.260.40">
    <property type="entry name" value="lambda repressor-like DNA-binding domains"/>
    <property type="match status" value="1"/>
</dbReference>
<evidence type="ECO:0000256" key="1">
    <source>
        <dbReference type="ARBA" id="ARBA00023015"/>
    </source>
</evidence>
<gene>
    <name evidence="5" type="ORF">MUDAN_MDHGFNIF_00016</name>
</gene>
<dbReference type="SUPFAM" id="SSF47413">
    <property type="entry name" value="lambda repressor-like DNA-binding domains"/>
    <property type="match status" value="1"/>
</dbReference>
<dbReference type="InterPro" id="IPR010982">
    <property type="entry name" value="Lambda_DNA-bd_dom_sf"/>
</dbReference>
<dbReference type="SUPFAM" id="SSF53822">
    <property type="entry name" value="Periplasmic binding protein-like I"/>
    <property type="match status" value="1"/>
</dbReference>
<organism evidence="5 6">
    <name type="scientific">Lactiplantibacillus mudanjiangensis</name>
    <dbReference type="NCBI Taxonomy" id="1296538"/>
    <lineage>
        <taxon>Bacteria</taxon>
        <taxon>Bacillati</taxon>
        <taxon>Bacillota</taxon>
        <taxon>Bacilli</taxon>
        <taxon>Lactobacillales</taxon>
        <taxon>Lactobacillaceae</taxon>
        <taxon>Lactiplantibacillus</taxon>
    </lineage>
</organism>
<dbReference type="SMART" id="SM00354">
    <property type="entry name" value="HTH_LACI"/>
    <property type="match status" value="1"/>
</dbReference>
<dbReference type="Pfam" id="PF13377">
    <property type="entry name" value="Peripla_BP_3"/>
    <property type="match status" value="1"/>
</dbReference>
<evidence type="ECO:0000256" key="2">
    <source>
        <dbReference type="ARBA" id="ARBA00023125"/>
    </source>
</evidence>
<dbReference type="RefSeq" id="WP_130851104.1">
    <property type="nucleotide sequence ID" value="NZ_UYIG01000001.1"/>
</dbReference>
<dbReference type="Proteomes" id="UP000289996">
    <property type="component" value="Unassembled WGS sequence"/>
</dbReference>
<evidence type="ECO:0000259" key="4">
    <source>
        <dbReference type="PROSITE" id="PS50932"/>
    </source>
</evidence>
<dbReference type="PANTHER" id="PTHR30146">
    <property type="entry name" value="LACI-RELATED TRANSCRIPTIONAL REPRESSOR"/>
    <property type="match status" value="1"/>
</dbReference>
<dbReference type="AlphaFoldDB" id="A0A660DTP8"/>
<dbReference type="GO" id="GO:0003700">
    <property type="term" value="F:DNA-binding transcription factor activity"/>
    <property type="evidence" value="ECO:0007669"/>
    <property type="project" value="TreeGrafter"/>
</dbReference>
<dbReference type="OrthoDB" id="9796186at2"/>
<dbReference type="Pfam" id="PF00356">
    <property type="entry name" value="LacI"/>
    <property type="match status" value="1"/>
</dbReference>
<keyword evidence="6" id="KW-1185">Reference proteome</keyword>
<name>A0A660DTP8_9LACO</name>
<protein>
    <submittedName>
        <fullName evidence="5">LacI family transcriptional regulator [Lactobacillus sp.]</fullName>
    </submittedName>
</protein>
<sequence>MTTLTDVAKRANVSKMTVSRVINHPEQVRDELKQSVFTAMHELNYRPNVAAKALVNNRTQIIKLFILEDMDTTEPYYVNLLAGISKELGKEQYSLQLVTNHSFDIGGCDGYIVTGMRHTDFEWVQRLTRPVVLFGENRLELDYCDTNNTLGTQMATEYALKQGYTNIEFIGINVKEPFEYSREAGYLMSMQNHQLPTTIHRFSNHSHLAMEYIEANWSDLKANTCYVCASDRLAFGIEKGLTIFNARVPADFGIIGFDGVFLNQVATPKLTTVQQPIFELGVRCARMLLTKIEKDGQSQGIEQLLPTLSIAGSTRNDQGD</sequence>
<dbReference type="InterPro" id="IPR000843">
    <property type="entry name" value="HTH_LacI"/>
</dbReference>
<evidence type="ECO:0000313" key="5">
    <source>
        <dbReference type="EMBL" id="VDG26574.1"/>
    </source>
</evidence>
<dbReference type="PRINTS" id="PR00036">
    <property type="entry name" value="HTHLACI"/>
</dbReference>
<keyword evidence="1" id="KW-0805">Transcription regulation</keyword>
<evidence type="ECO:0000313" key="6">
    <source>
        <dbReference type="Proteomes" id="UP000289996"/>
    </source>
</evidence>
<evidence type="ECO:0000256" key="3">
    <source>
        <dbReference type="ARBA" id="ARBA00023163"/>
    </source>
</evidence>
<reference evidence="5 6" key="1">
    <citation type="submission" date="2018-11" db="EMBL/GenBank/DDBJ databases">
        <authorList>
            <person name="Wuyts S."/>
        </authorList>
    </citation>
    <scope>NUCLEOTIDE SEQUENCE [LARGE SCALE GENOMIC DNA]</scope>
    <source>
        <strain evidence="5">Lactobacillus mudanjiangensis AMBF249</strain>
    </source>
</reference>
<dbReference type="PANTHER" id="PTHR30146:SF154">
    <property type="entry name" value="TRANSCRIPTION REGULATOR, MEMBER OF GALR FAMILY"/>
    <property type="match status" value="1"/>
</dbReference>
<dbReference type="InterPro" id="IPR046335">
    <property type="entry name" value="LacI/GalR-like_sensor"/>
</dbReference>
<feature type="domain" description="HTH lacI-type" evidence="4">
    <location>
        <begin position="2"/>
        <end position="56"/>
    </location>
</feature>